<protein>
    <submittedName>
        <fullName evidence="1">Uncharacterized protein</fullName>
    </submittedName>
</protein>
<accession>A0A2G2XJC4</accession>
<name>A0A2G2XJC4_CAPAN</name>
<dbReference type="EMBL" id="AYRZ02001386">
    <property type="protein sequence ID" value="PHT57614.1"/>
    <property type="molecule type" value="Genomic_DNA"/>
</dbReference>
<dbReference type="AlphaFoldDB" id="A0A2G2XJC4"/>
<dbReference type="Proteomes" id="UP000222542">
    <property type="component" value="Unassembled WGS sequence"/>
</dbReference>
<organism evidence="1 2">
    <name type="scientific">Capsicum annuum</name>
    <name type="common">Capsicum pepper</name>
    <dbReference type="NCBI Taxonomy" id="4072"/>
    <lineage>
        <taxon>Eukaryota</taxon>
        <taxon>Viridiplantae</taxon>
        <taxon>Streptophyta</taxon>
        <taxon>Embryophyta</taxon>
        <taxon>Tracheophyta</taxon>
        <taxon>Spermatophyta</taxon>
        <taxon>Magnoliopsida</taxon>
        <taxon>eudicotyledons</taxon>
        <taxon>Gunneridae</taxon>
        <taxon>Pentapetalae</taxon>
        <taxon>asterids</taxon>
        <taxon>lamiids</taxon>
        <taxon>Solanales</taxon>
        <taxon>Solanaceae</taxon>
        <taxon>Solanoideae</taxon>
        <taxon>Capsiceae</taxon>
        <taxon>Capsicum</taxon>
    </lineage>
</organism>
<keyword evidence="2" id="KW-1185">Reference proteome</keyword>
<gene>
    <name evidence="1" type="ORF">T459_35415</name>
</gene>
<proteinExistence type="predicted"/>
<dbReference type="Gramene" id="PHT57614">
    <property type="protein sequence ID" value="PHT57614"/>
    <property type="gene ID" value="T459_35415"/>
</dbReference>
<evidence type="ECO:0000313" key="1">
    <source>
        <dbReference type="EMBL" id="PHT57614.1"/>
    </source>
</evidence>
<evidence type="ECO:0000313" key="2">
    <source>
        <dbReference type="Proteomes" id="UP000222542"/>
    </source>
</evidence>
<comment type="caution">
    <text evidence="1">The sequence shown here is derived from an EMBL/GenBank/DDBJ whole genome shotgun (WGS) entry which is preliminary data.</text>
</comment>
<reference evidence="1 2" key="1">
    <citation type="journal article" date="2014" name="Nat. Genet.">
        <title>Genome sequence of the hot pepper provides insights into the evolution of pungency in Capsicum species.</title>
        <authorList>
            <person name="Kim S."/>
            <person name="Park M."/>
            <person name="Yeom S.I."/>
            <person name="Kim Y.M."/>
            <person name="Lee J.M."/>
            <person name="Lee H.A."/>
            <person name="Seo E."/>
            <person name="Choi J."/>
            <person name="Cheong K."/>
            <person name="Kim K.T."/>
            <person name="Jung K."/>
            <person name="Lee G.W."/>
            <person name="Oh S.K."/>
            <person name="Bae C."/>
            <person name="Kim S.B."/>
            <person name="Lee H.Y."/>
            <person name="Kim S.Y."/>
            <person name="Kim M.S."/>
            <person name="Kang B.C."/>
            <person name="Jo Y.D."/>
            <person name="Yang H.B."/>
            <person name="Jeong H.J."/>
            <person name="Kang W.H."/>
            <person name="Kwon J.K."/>
            <person name="Shin C."/>
            <person name="Lim J.Y."/>
            <person name="Park J.H."/>
            <person name="Huh J.H."/>
            <person name="Kim J.S."/>
            <person name="Kim B.D."/>
            <person name="Cohen O."/>
            <person name="Paran I."/>
            <person name="Suh M.C."/>
            <person name="Lee S.B."/>
            <person name="Kim Y.K."/>
            <person name="Shin Y."/>
            <person name="Noh S.J."/>
            <person name="Park J."/>
            <person name="Seo Y.S."/>
            <person name="Kwon S.Y."/>
            <person name="Kim H.A."/>
            <person name="Park J.M."/>
            <person name="Kim H.J."/>
            <person name="Choi S.B."/>
            <person name="Bosland P.W."/>
            <person name="Reeves G."/>
            <person name="Jo S.H."/>
            <person name="Lee B.W."/>
            <person name="Cho H.T."/>
            <person name="Choi H.S."/>
            <person name="Lee M.S."/>
            <person name="Yu Y."/>
            <person name="Do Choi Y."/>
            <person name="Park B.S."/>
            <person name="van Deynze A."/>
            <person name="Ashrafi H."/>
            <person name="Hill T."/>
            <person name="Kim W.T."/>
            <person name="Pai H.S."/>
            <person name="Ahn H.K."/>
            <person name="Yeam I."/>
            <person name="Giovannoni J.J."/>
            <person name="Rose J.K."/>
            <person name="Sorensen I."/>
            <person name="Lee S.J."/>
            <person name="Kim R.W."/>
            <person name="Choi I.Y."/>
            <person name="Choi B.S."/>
            <person name="Lim J.S."/>
            <person name="Lee Y.H."/>
            <person name="Choi D."/>
        </authorList>
    </citation>
    <scope>NUCLEOTIDE SEQUENCE [LARGE SCALE GENOMIC DNA]</scope>
    <source>
        <strain evidence="2">cv. CM334</strain>
    </source>
</reference>
<sequence>MRRATADILPECLQKMAASLFDSSQLEINYSFSTPYEIVDNIKERYRDGKIHKENFELSWIDDSPLVDKWLDIAIKKSYEEAAKMSILYKTWLQASLTLPNLKFSVDHSNGNMKIVAYNIMERYRTGKIPIETFELSMFEEYQLQ</sequence>
<reference evidence="1 2" key="2">
    <citation type="journal article" date="2017" name="Genome Biol.">
        <title>New reference genome sequences of hot pepper reveal the massive evolution of plant disease-resistance genes by retroduplication.</title>
        <authorList>
            <person name="Kim S."/>
            <person name="Park J."/>
            <person name="Yeom S.I."/>
            <person name="Kim Y.M."/>
            <person name="Seo E."/>
            <person name="Kim K.T."/>
            <person name="Kim M.S."/>
            <person name="Lee J.M."/>
            <person name="Cheong K."/>
            <person name="Shin H.S."/>
            <person name="Kim S.B."/>
            <person name="Han K."/>
            <person name="Lee J."/>
            <person name="Park M."/>
            <person name="Lee H.A."/>
            <person name="Lee H.Y."/>
            <person name="Lee Y."/>
            <person name="Oh S."/>
            <person name="Lee J.H."/>
            <person name="Choi E."/>
            <person name="Choi E."/>
            <person name="Lee S.E."/>
            <person name="Jeon J."/>
            <person name="Kim H."/>
            <person name="Choi G."/>
            <person name="Song H."/>
            <person name="Lee J."/>
            <person name="Lee S.C."/>
            <person name="Kwon J.K."/>
            <person name="Lee H.Y."/>
            <person name="Koo N."/>
            <person name="Hong Y."/>
            <person name="Kim R.W."/>
            <person name="Kang W.H."/>
            <person name="Huh J.H."/>
            <person name="Kang B.C."/>
            <person name="Yang T.J."/>
            <person name="Lee Y.H."/>
            <person name="Bennetzen J.L."/>
            <person name="Choi D."/>
        </authorList>
    </citation>
    <scope>NUCLEOTIDE SEQUENCE [LARGE SCALE GENOMIC DNA]</scope>
    <source>
        <strain evidence="2">cv. CM334</strain>
    </source>
</reference>